<evidence type="ECO:0000259" key="2">
    <source>
        <dbReference type="Pfam" id="PF12146"/>
    </source>
</evidence>
<feature type="active site" description="Charge relay system" evidence="1">
    <location>
        <position position="226"/>
    </location>
</feature>
<dbReference type="Proteomes" id="UP000623958">
    <property type="component" value="Unassembled WGS sequence"/>
</dbReference>
<dbReference type="PANTHER" id="PTHR11614">
    <property type="entry name" value="PHOSPHOLIPASE-RELATED"/>
    <property type="match status" value="1"/>
</dbReference>
<organism evidence="3 4">
    <name type="scientific">Xanthomonas boreopolis</name>
    <dbReference type="NCBI Taxonomy" id="86183"/>
    <lineage>
        <taxon>Bacteria</taxon>
        <taxon>Pseudomonadati</taxon>
        <taxon>Pseudomonadota</taxon>
        <taxon>Gammaproteobacteria</taxon>
        <taxon>Lysobacterales</taxon>
        <taxon>Lysobacteraceae</taxon>
        <taxon>Xanthomonas</taxon>
    </lineage>
</organism>
<reference evidence="3" key="1">
    <citation type="journal article" date="2014" name="Int. J. Syst. Evol. Microbiol.">
        <title>Complete genome sequence of Corynebacterium casei LMG S-19264T (=DSM 44701T), isolated from a smear-ripened cheese.</title>
        <authorList>
            <consortium name="US DOE Joint Genome Institute (JGI-PGF)"/>
            <person name="Walter F."/>
            <person name="Albersmeier A."/>
            <person name="Kalinowski J."/>
            <person name="Ruckert C."/>
        </authorList>
    </citation>
    <scope>NUCLEOTIDE SEQUENCE</scope>
    <source>
        <strain evidence="3">JCM 13306</strain>
    </source>
</reference>
<dbReference type="InterPro" id="IPR022742">
    <property type="entry name" value="Hydrolase_4"/>
</dbReference>
<dbReference type="InterPro" id="IPR029058">
    <property type="entry name" value="AB_hydrolase_fold"/>
</dbReference>
<comment type="caution">
    <text evidence="3">The sequence shown here is derived from an EMBL/GenBank/DDBJ whole genome shotgun (WGS) entry which is preliminary data.</text>
</comment>
<dbReference type="Pfam" id="PF12146">
    <property type="entry name" value="Hydrolase_4"/>
    <property type="match status" value="1"/>
</dbReference>
<dbReference type="GO" id="GO:0052689">
    <property type="term" value="F:carboxylic ester hydrolase activity"/>
    <property type="evidence" value="ECO:0007669"/>
    <property type="project" value="InterPro"/>
</dbReference>
<evidence type="ECO:0000256" key="1">
    <source>
        <dbReference type="PIRSR" id="PIRSR017388-1"/>
    </source>
</evidence>
<dbReference type="PIRSF" id="PIRSF017388">
    <property type="entry name" value="Esterase_lipase"/>
    <property type="match status" value="1"/>
</dbReference>
<dbReference type="Gene3D" id="3.40.50.1820">
    <property type="entry name" value="alpha/beta hydrolase"/>
    <property type="match status" value="1"/>
</dbReference>
<keyword evidence="4" id="KW-1185">Reference proteome</keyword>
<feature type="active site" description="Charge relay system" evidence="1">
    <location>
        <position position="255"/>
    </location>
</feature>
<proteinExistence type="predicted"/>
<feature type="domain" description="Serine aminopeptidase S33" evidence="2">
    <location>
        <begin position="26"/>
        <end position="261"/>
    </location>
</feature>
<protein>
    <recommendedName>
        <fullName evidence="2">Serine aminopeptidase S33 domain-containing protein</fullName>
    </recommendedName>
</protein>
<sequence length="297" mass="32715">MLALFQEVPDVIRSSEFFFPGGRHGVLLVHGLTGTPAEMRRVGMGLNRAGFTVHGVQLAGHCGDMEDLLATGWRDWYASVDNAAGALASTVDRMFVAGLSMGALLALLLASERPQWVAGVGVYGATFRYDGWNIPWTRHLSFLLPWFKRFGIGRHRMFMEEPPYGLRDERLRAQIGAAMQGEDSSVAGLPGNPWHALAELYALSARVRRALPRVTAPCLVAHAAEDDVASLRNAEWVLDGVSGPTEFLLMEDSYHMLTLDRQRRLLTDRTAHFFRRIAGEGHGTQAQDLPLPVAVPT</sequence>
<evidence type="ECO:0000313" key="4">
    <source>
        <dbReference type="Proteomes" id="UP000623958"/>
    </source>
</evidence>
<dbReference type="EMBL" id="BNBA01000013">
    <property type="protein sequence ID" value="GHH53672.1"/>
    <property type="molecule type" value="Genomic_DNA"/>
</dbReference>
<dbReference type="SUPFAM" id="SSF53474">
    <property type="entry name" value="alpha/beta-Hydrolases"/>
    <property type="match status" value="1"/>
</dbReference>
<dbReference type="InterPro" id="IPR051044">
    <property type="entry name" value="MAG_DAG_Lipase"/>
</dbReference>
<feature type="active site" description="Nucleophile" evidence="1">
    <location>
        <position position="100"/>
    </location>
</feature>
<name>A0A919F858_9XANT</name>
<dbReference type="RefSeq" id="WP_434029256.1">
    <property type="nucleotide sequence ID" value="NZ_BNBA01000013.1"/>
</dbReference>
<accession>A0A919F858</accession>
<dbReference type="AlphaFoldDB" id="A0A919F858"/>
<reference evidence="3" key="2">
    <citation type="submission" date="2020-09" db="EMBL/GenBank/DDBJ databases">
        <authorList>
            <person name="Sun Q."/>
            <person name="Ohkuma M."/>
        </authorList>
    </citation>
    <scope>NUCLEOTIDE SEQUENCE</scope>
    <source>
        <strain evidence="3">JCM 13306</strain>
    </source>
</reference>
<dbReference type="InterPro" id="IPR012354">
    <property type="entry name" value="Esterase_lipase"/>
</dbReference>
<evidence type="ECO:0000313" key="3">
    <source>
        <dbReference type="EMBL" id="GHH53672.1"/>
    </source>
</evidence>
<gene>
    <name evidence="3" type="ORF">GCM10009090_19350</name>
</gene>